<organism evidence="2 3">
    <name type="scientific">Takifugu flavidus</name>
    <name type="common">sansaifugu</name>
    <dbReference type="NCBI Taxonomy" id="433684"/>
    <lineage>
        <taxon>Eukaryota</taxon>
        <taxon>Metazoa</taxon>
        <taxon>Chordata</taxon>
        <taxon>Craniata</taxon>
        <taxon>Vertebrata</taxon>
        <taxon>Euteleostomi</taxon>
        <taxon>Actinopterygii</taxon>
        <taxon>Neopterygii</taxon>
        <taxon>Teleostei</taxon>
        <taxon>Neoteleostei</taxon>
        <taxon>Acanthomorphata</taxon>
        <taxon>Eupercaria</taxon>
        <taxon>Tetraodontiformes</taxon>
        <taxon>Tetradontoidea</taxon>
        <taxon>Tetraodontidae</taxon>
        <taxon>Takifugu</taxon>
    </lineage>
</organism>
<proteinExistence type="predicted"/>
<evidence type="ECO:0000313" key="3">
    <source>
        <dbReference type="Proteomes" id="UP000324091"/>
    </source>
</evidence>
<gene>
    <name evidence="2" type="ORF">D4764_18G0013130</name>
</gene>
<evidence type="ECO:0000256" key="1">
    <source>
        <dbReference type="SAM" id="MobiDB-lite"/>
    </source>
</evidence>
<dbReference type="Proteomes" id="UP000324091">
    <property type="component" value="Chromosome 18"/>
</dbReference>
<keyword evidence="3" id="KW-1185">Reference proteome</keyword>
<feature type="region of interest" description="Disordered" evidence="1">
    <location>
        <begin position="22"/>
        <end position="59"/>
    </location>
</feature>
<sequence length="86" mass="9549">MFLIGSDLLGVMMERGLVFTDERRTQDARGRRSLERRSDLGKVQKVEARSDVPPTPNHSGLCQFAGSDIIAKNLVRPPLARGRSLT</sequence>
<dbReference type="EMBL" id="RHFK02000010">
    <property type="protein sequence ID" value="TWW70507.1"/>
    <property type="molecule type" value="Genomic_DNA"/>
</dbReference>
<accession>A0A5C6NXP9</accession>
<evidence type="ECO:0000313" key="2">
    <source>
        <dbReference type="EMBL" id="TWW70507.1"/>
    </source>
</evidence>
<dbReference type="AlphaFoldDB" id="A0A5C6NXP9"/>
<feature type="compositionally biased region" description="Basic and acidic residues" evidence="1">
    <location>
        <begin position="22"/>
        <end position="50"/>
    </location>
</feature>
<name>A0A5C6NXP9_9TELE</name>
<comment type="caution">
    <text evidence="2">The sequence shown here is derived from an EMBL/GenBank/DDBJ whole genome shotgun (WGS) entry which is preliminary data.</text>
</comment>
<protein>
    <submittedName>
        <fullName evidence="2">Uncharacterized protein</fullName>
    </submittedName>
</protein>
<reference evidence="2 3" key="1">
    <citation type="submission" date="2019-04" db="EMBL/GenBank/DDBJ databases">
        <title>Chromosome genome assembly for Takifugu flavidus.</title>
        <authorList>
            <person name="Xiao S."/>
        </authorList>
    </citation>
    <scope>NUCLEOTIDE SEQUENCE [LARGE SCALE GENOMIC DNA]</scope>
    <source>
        <strain evidence="2">HTHZ2018</strain>
        <tissue evidence="2">Muscle</tissue>
    </source>
</reference>